<dbReference type="CDD" id="cd00096">
    <property type="entry name" value="Ig"/>
    <property type="match status" value="1"/>
</dbReference>
<comment type="caution">
    <text evidence="5">The sequence shown here is derived from an EMBL/GenBank/DDBJ whole genome shotgun (WGS) entry which is preliminary data.</text>
</comment>
<dbReference type="InterPro" id="IPR013098">
    <property type="entry name" value="Ig_I-set"/>
</dbReference>
<keyword evidence="2" id="KW-0393">Immunoglobulin domain</keyword>
<gene>
    <name evidence="5" type="ORF">chiPu_0017577</name>
</gene>
<evidence type="ECO:0000256" key="1">
    <source>
        <dbReference type="ARBA" id="ARBA00023157"/>
    </source>
</evidence>
<feature type="region of interest" description="Disordered" evidence="3">
    <location>
        <begin position="526"/>
        <end position="555"/>
    </location>
</feature>
<organism evidence="5 6">
    <name type="scientific">Chiloscyllium punctatum</name>
    <name type="common">Brownbanded bambooshark</name>
    <name type="synonym">Hemiscyllium punctatum</name>
    <dbReference type="NCBI Taxonomy" id="137246"/>
    <lineage>
        <taxon>Eukaryota</taxon>
        <taxon>Metazoa</taxon>
        <taxon>Chordata</taxon>
        <taxon>Craniata</taxon>
        <taxon>Vertebrata</taxon>
        <taxon>Chondrichthyes</taxon>
        <taxon>Elasmobranchii</taxon>
        <taxon>Galeomorphii</taxon>
        <taxon>Galeoidea</taxon>
        <taxon>Orectolobiformes</taxon>
        <taxon>Hemiscylliidae</taxon>
        <taxon>Chiloscyllium</taxon>
    </lineage>
</organism>
<feature type="domain" description="Ig-like" evidence="4">
    <location>
        <begin position="309"/>
        <end position="393"/>
    </location>
</feature>
<evidence type="ECO:0000256" key="2">
    <source>
        <dbReference type="ARBA" id="ARBA00023319"/>
    </source>
</evidence>
<dbReference type="SMART" id="SM00409">
    <property type="entry name" value="IG"/>
    <property type="match status" value="3"/>
</dbReference>
<dbReference type="PANTHER" id="PTHR10075">
    <property type="entry name" value="BASIGIN RELATED"/>
    <property type="match status" value="1"/>
</dbReference>
<dbReference type="Gene3D" id="2.60.40.10">
    <property type="entry name" value="Immunoglobulins"/>
    <property type="match status" value="3"/>
</dbReference>
<dbReference type="PROSITE" id="PS50835">
    <property type="entry name" value="IG_LIKE"/>
    <property type="match status" value="2"/>
</dbReference>
<dbReference type="InterPro" id="IPR003599">
    <property type="entry name" value="Ig_sub"/>
</dbReference>
<proteinExistence type="predicted"/>
<dbReference type="AlphaFoldDB" id="A0A401RHD2"/>
<dbReference type="EMBL" id="BEZZ01001320">
    <property type="protein sequence ID" value="GCC17496.1"/>
    <property type="molecule type" value="Genomic_DNA"/>
</dbReference>
<evidence type="ECO:0000313" key="6">
    <source>
        <dbReference type="Proteomes" id="UP000287033"/>
    </source>
</evidence>
<dbReference type="InterPro" id="IPR007110">
    <property type="entry name" value="Ig-like_dom"/>
</dbReference>
<dbReference type="FunFam" id="2.60.40.10:FF:000032">
    <property type="entry name" value="palladin isoform X1"/>
    <property type="match status" value="1"/>
</dbReference>
<protein>
    <recommendedName>
        <fullName evidence="4">Ig-like domain-containing protein</fullName>
    </recommendedName>
</protein>
<feature type="compositionally biased region" description="Basic and acidic residues" evidence="3">
    <location>
        <begin position="591"/>
        <end position="602"/>
    </location>
</feature>
<sequence>MVLQLQVQTLSFLKIKGNKGTIKEKKCSLTRIVERYCSSAQVMEKVSSAVLHLLLWSVIQDYYIWNSICTAELDIDPVVCSPSFQAADRGESVFVHCVSGDSRPLVEIRLSKDRRTVSEELEFQGQYSHKNPFKASAEEHIANVSEEDNRNCSSVTYNPILNVTTHSNPATLKVKALTPKLHIIKSPEDITVASGKTASVHCAIQGFHWSNVTWFKNNKPLNGIMKYDDSQHILMLRNMSFEDEGFYHCEENIRNEIVTSQAAYLLPAGHQMLLIPRVNLTDEGLYNCVASSTLGQDERTGRLKVHVPPSILFLNASTLVRHGLEFTLFCDVSGIPKPNVFWFFKNRPLIASNQPNFLTENGILKIRKAMQSFEGIYECEAVNEAGSAKRSVAVYIDAPVQDQLTDDCSLAASDSSAPTSLAPEEHTIHSDILTAIPFHSSPATIGTSKRGGTTPKESSTYFALEKHDIPVVVGVTISLTMIFSTMCVYSVRQKKNESKETQRHLLCNSRMSCQNRDRFEMQTHENRAFEEDDPNHAVEQTTHERPSDIASSPKQSSIKAITVTAEFALVSQSENFFSISRNNHLQASNKDSSKGDKQKEAKFTIPSRSRSSLSHHEDIVKEPNTWKQSAIFQEKLLTSLLMLELNRNPFTEERQKIESLTRSNSIPCCAKKASWRKEQALFNASSHSDKVQGTSYFSLQPIGKQPMDPGMGQLHTEPTSSDLSENLSGAARMSTGIESVTTDVLVYSQLPAASSLPTLVPSTASVQLISVPHKQLDGLDCE</sequence>
<dbReference type="InterPro" id="IPR013783">
    <property type="entry name" value="Ig-like_fold"/>
</dbReference>
<evidence type="ECO:0000313" key="5">
    <source>
        <dbReference type="EMBL" id="GCC17496.1"/>
    </source>
</evidence>
<accession>A0A401RHD2</accession>
<keyword evidence="1" id="KW-1015">Disulfide bond</keyword>
<dbReference type="SMART" id="SM00408">
    <property type="entry name" value="IGc2"/>
    <property type="match status" value="2"/>
</dbReference>
<feature type="domain" description="Ig-like" evidence="4">
    <location>
        <begin position="179"/>
        <end position="259"/>
    </location>
</feature>
<dbReference type="OMA" id="THENRAF"/>
<feature type="region of interest" description="Disordered" evidence="3">
    <location>
        <begin position="586"/>
        <end position="617"/>
    </location>
</feature>
<dbReference type="InterPro" id="IPR003598">
    <property type="entry name" value="Ig_sub2"/>
</dbReference>
<evidence type="ECO:0000259" key="4">
    <source>
        <dbReference type="PROSITE" id="PS50835"/>
    </source>
</evidence>
<reference evidence="5 6" key="1">
    <citation type="journal article" date="2018" name="Nat. Ecol. Evol.">
        <title>Shark genomes provide insights into elasmobranch evolution and the origin of vertebrates.</title>
        <authorList>
            <person name="Hara Y"/>
            <person name="Yamaguchi K"/>
            <person name="Onimaru K"/>
            <person name="Kadota M"/>
            <person name="Koyanagi M"/>
            <person name="Keeley SD"/>
            <person name="Tatsumi K"/>
            <person name="Tanaka K"/>
            <person name="Motone F"/>
            <person name="Kageyama Y"/>
            <person name="Nozu R"/>
            <person name="Adachi N"/>
            <person name="Nishimura O"/>
            <person name="Nakagawa R"/>
            <person name="Tanegashima C"/>
            <person name="Kiyatake I"/>
            <person name="Matsumoto R"/>
            <person name="Murakumo K"/>
            <person name="Nishida K"/>
            <person name="Terakita A"/>
            <person name="Kuratani S"/>
            <person name="Sato K"/>
            <person name="Hyodo S Kuraku.S."/>
        </authorList>
    </citation>
    <scope>NUCLEOTIDE SEQUENCE [LARGE SCALE GENOMIC DNA]</scope>
</reference>
<dbReference type="Pfam" id="PF13927">
    <property type="entry name" value="Ig_3"/>
    <property type="match status" value="1"/>
</dbReference>
<name>A0A401RHD2_CHIPU</name>
<dbReference type="STRING" id="137246.A0A401RHD2"/>
<dbReference type="InterPro" id="IPR036179">
    <property type="entry name" value="Ig-like_dom_sf"/>
</dbReference>
<keyword evidence="6" id="KW-1185">Reference proteome</keyword>
<dbReference type="Proteomes" id="UP000287033">
    <property type="component" value="Unassembled WGS sequence"/>
</dbReference>
<evidence type="ECO:0000256" key="3">
    <source>
        <dbReference type="SAM" id="MobiDB-lite"/>
    </source>
</evidence>
<dbReference type="OrthoDB" id="9448246at2759"/>
<dbReference type="PANTHER" id="PTHR10075:SF100">
    <property type="entry name" value="FASCICLIN-2"/>
    <property type="match status" value="1"/>
</dbReference>
<dbReference type="SUPFAM" id="SSF48726">
    <property type="entry name" value="Immunoglobulin"/>
    <property type="match status" value="2"/>
</dbReference>
<dbReference type="Pfam" id="PF07679">
    <property type="entry name" value="I-set"/>
    <property type="match status" value="1"/>
</dbReference>